<comment type="caution">
    <text evidence="10">The sequence shown here is derived from an EMBL/GenBank/DDBJ whole genome shotgun (WGS) entry which is preliminary data.</text>
</comment>
<evidence type="ECO:0000256" key="1">
    <source>
        <dbReference type="ARBA" id="ARBA00004651"/>
    </source>
</evidence>
<evidence type="ECO:0000313" key="10">
    <source>
        <dbReference type="EMBL" id="KAK2068134.1"/>
    </source>
</evidence>
<keyword evidence="7 9" id="KW-0472">Membrane</keyword>
<protein>
    <submittedName>
        <fullName evidence="10">Uncharacterized protein</fullName>
    </submittedName>
</protein>
<dbReference type="AlphaFoldDB" id="A0AAD9HYX3"/>
<name>A0AAD9HYX3_9PEZI</name>
<evidence type="ECO:0000256" key="3">
    <source>
        <dbReference type="ARBA" id="ARBA00022448"/>
    </source>
</evidence>
<dbReference type="GO" id="GO:0050897">
    <property type="term" value="F:cobalt ion binding"/>
    <property type="evidence" value="ECO:0007669"/>
    <property type="project" value="TreeGrafter"/>
</dbReference>
<feature type="transmembrane region" description="Helical" evidence="9">
    <location>
        <begin position="440"/>
        <end position="460"/>
    </location>
</feature>
<feature type="transmembrane region" description="Helical" evidence="9">
    <location>
        <begin position="410"/>
        <end position="428"/>
    </location>
</feature>
<dbReference type="Gene3D" id="3.40.462.20">
    <property type="match status" value="1"/>
</dbReference>
<evidence type="ECO:0000256" key="9">
    <source>
        <dbReference type="SAM" id="Phobius"/>
    </source>
</evidence>
<dbReference type="InterPro" id="IPR045863">
    <property type="entry name" value="CorA_TM1_TM2"/>
</dbReference>
<keyword evidence="3" id="KW-0813">Transport</keyword>
<dbReference type="Gene3D" id="3.30.460.20">
    <property type="entry name" value="CorA soluble domain-like"/>
    <property type="match status" value="1"/>
</dbReference>
<organism evidence="10 11">
    <name type="scientific">Phyllachora maydis</name>
    <dbReference type="NCBI Taxonomy" id="1825666"/>
    <lineage>
        <taxon>Eukaryota</taxon>
        <taxon>Fungi</taxon>
        <taxon>Dikarya</taxon>
        <taxon>Ascomycota</taxon>
        <taxon>Pezizomycotina</taxon>
        <taxon>Sordariomycetes</taxon>
        <taxon>Sordariomycetidae</taxon>
        <taxon>Phyllachorales</taxon>
        <taxon>Phyllachoraceae</taxon>
        <taxon>Phyllachora</taxon>
    </lineage>
</organism>
<dbReference type="PANTHER" id="PTHR46494">
    <property type="entry name" value="CORA FAMILY METAL ION TRANSPORTER (EUROFUNG)"/>
    <property type="match status" value="1"/>
</dbReference>
<reference evidence="10" key="1">
    <citation type="journal article" date="2023" name="Mol. Plant Microbe Interact.">
        <title>Elucidating the Obligate Nature and Biological Capacity of an Invasive Fungal Corn Pathogen.</title>
        <authorList>
            <person name="MacCready J.S."/>
            <person name="Roggenkamp E.M."/>
            <person name="Gdanetz K."/>
            <person name="Chilvers M.I."/>
        </authorList>
    </citation>
    <scope>NUCLEOTIDE SEQUENCE</scope>
    <source>
        <strain evidence="10">PM02</strain>
    </source>
</reference>
<keyword evidence="5 9" id="KW-0812">Transmembrane</keyword>
<evidence type="ECO:0000256" key="2">
    <source>
        <dbReference type="ARBA" id="ARBA00009765"/>
    </source>
</evidence>
<comment type="similarity">
    <text evidence="2">Belongs to the CorA metal ion transporter (MIT) (TC 1.A.35) family.</text>
</comment>
<dbReference type="Proteomes" id="UP001217918">
    <property type="component" value="Unassembled WGS sequence"/>
</dbReference>
<dbReference type="Pfam" id="PF01544">
    <property type="entry name" value="CorA"/>
    <property type="match status" value="1"/>
</dbReference>
<sequence length="632" mass="70756">MNEEAMDMSDGPDGCSSPPRRRNTRAATFQTVDNFQDFALRPGWRPGAEPGVDPSKPDGGHASMSRPSAPCDISVLDFCQDKLSVHRLDNDSLSAFLKAPQPPWAQCRWINVNGLSWDVIKMLGQHKMLHRLAIEDLMNTRNRTKAEWFATHTFLILTLQKLVHLEAEPDSSHEATPPTDAGGLDALQTLQKYHAGPNMARTRFMERHSALTAKKLAVVCEQVSLFITNDNTIISFFEQSAEDIERPILRRLQTAGTILRQSCDASMVGQAIVDAIIDLAIPVATCYGDVIGDLELDVITRPNLSHTKSLYILTSEINKMLTLINPVINLINAVRDHKTDMAQDVALKELQNPSKGVIITPMTFTYLADVLDHCVLISDNLNQLKGAAEGMIDLIFNTISASQNESMKQLTVVTIIFLPLTFLTGYFGQNFAPFDDLDRGVSFFWVIAVPVVVAVIILLMRDIIWDYLRSRVQRRYIGSLRRHRKRRDTWVEHTKSREPCHGTLLASTQQNAAIPAVPRNATSYAHRDMLFPYEFYDRVSSGTYPADSFSFLNGWIDAFTKNLNSRQWAIPDHEQVHGQGDLLAGQPAETVADQGGHEPDRLVLLFTTRKVYQRQHRDGVVVSAGPLDFIVS</sequence>
<dbReference type="Gene3D" id="1.20.58.340">
    <property type="entry name" value="Magnesium transport protein CorA, transmembrane region"/>
    <property type="match status" value="2"/>
</dbReference>
<evidence type="ECO:0000256" key="8">
    <source>
        <dbReference type="SAM" id="MobiDB-lite"/>
    </source>
</evidence>
<dbReference type="GO" id="GO:0005886">
    <property type="term" value="C:plasma membrane"/>
    <property type="evidence" value="ECO:0007669"/>
    <property type="project" value="UniProtKB-SubCell"/>
</dbReference>
<keyword evidence="6 9" id="KW-1133">Transmembrane helix</keyword>
<keyword evidence="11" id="KW-1185">Reference proteome</keyword>
<accession>A0AAD9HYX3</accession>
<dbReference type="InterPro" id="IPR045861">
    <property type="entry name" value="CorA_cytoplasmic_dom"/>
</dbReference>
<dbReference type="SUPFAM" id="SSF144083">
    <property type="entry name" value="Magnesium transport protein CorA, transmembrane region"/>
    <property type="match status" value="1"/>
</dbReference>
<evidence type="ECO:0000313" key="11">
    <source>
        <dbReference type="Proteomes" id="UP001217918"/>
    </source>
</evidence>
<feature type="region of interest" description="Disordered" evidence="8">
    <location>
        <begin position="1"/>
        <end position="66"/>
    </location>
</feature>
<evidence type="ECO:0000256" key="5">
    <source>
        <dbReference type="ARBA" id="ARBA00022692"/>
    </source>
</evidence>
<dbReference type="SUPFAM" id="SSF143865">
    <property type="entry name" value="CorA soluble domain-like"/>
    <property type="match status" value="1"/>
</dbReference>
<dbReference type="EMBL" id="JAQQPM010000002">
    <property type="protein sequence ID" value="KAK2068134.1"/>
    <property type="molecule type" value="Genomic_DNA"/>
</dbReference>
<dbReference type="InterPro" id="IPR002523">
    <property type="entry name" value="MgTranspt_CorA/ZnTranspt_ZntB"/>
</dbReference>
<dbReference type="GO" id="GO:0015095">
    <property type="term" value="F:magnesium ion transmembrane transporter activity"/>
    <property type="evidence" value="ECO:0007669"/>
    <property type="project" value="TreeGrafter"/>
</dbReference>
<comment type="subcellular location">
    <subcellularLocation>
        <location evidence="1">Cell membrane</location>
        <topology evidence="1">Multi-pass membrane protein</topology>
    </subcellularLocation>
</comment>
<evidence type="ECO:0000256" key="4">
    <source>
        <dbReference type="ARBA" id="ARBA00022475"/>
    </source>
</evidence>
<dbReference type="GO" id="GO:0000287">
    <property type="term" value="F:magnesium ion binding"/>
    <property type="evidence" value="ECO:0007669"/>
    <property type="project" value="TreeGrafter"/>
</dbReference>
<dbReference type="GO" id="GO:0015087">
    <property type="term" value="F:cobalt ion transmembrane transporter activity"/>
    <property type="evidence" value="ECO:0007669"/>
    <property type="project" value="TreeGrafter"/>
</dbReference>
<dbReference type="PANTHER" id="PTHR46494:SF1">
    <property type="entry name" value="CORA FAMILY METAL ION TRANSPORTER (EUROFUNG)"/>
    <property type="match status" value="1"/>
</dbReference>
<gene>
    <name evidence="10" type="ORF">P8C59_002797</name>
</gene>
<evidence type="ECO:0000256" key="6">
    <source>
        <dbReference type="ARBA" id="ARBA00022989"/>
    </source>
</evidence>
<keyword evidence="4" id="KW-1003">Cell membrane</keyword>
<proteinExistence type="inferred from homology"/>
<feature type="compositionally biased region" description="Polar residues" evidence="8">
    <location>
        <begin position="25"/>
        <end position="34"/>
    </location>
</feature>
<evidence type="ECO:0000256" key="7">
    <source>
        <dbReference type="ARBA" id="ARBA00023136"/>
    </source>
</evidence>